<evidence type="ECO:0000256" key="4">
    <source>
        <dbReference type="PROSITE-ProRule" id="PRU00175"/>
    </source>
</evidence>
<evidence type="ECO:0000313" key="6">
    <source>
        <dbReference type="EMBL" id="KAJ4921872.1"/>
    </source>
</evidence>
<feature type="domain" description="RING-type" evidence="5">
    <location>
        <begin position="15"/>
        <end position="58"/>
    </location>
</feature>
<comment type="caution">
    <text evidence="6">The sequence shown here is derived from an EMBL/GenBank/DDBJ whole genome shotgun (WGS) entry which is preliminary data.</text>
</comment>
<gene>
    <name evidence="6" type="ORF">JOQ06_024407</name>
</gene>
<dbReference type="Pfam" id="PF15227">
    <property type="entry name" value="zf-C3HC4_4"/>
    <property type="match status" value="1"/>
</dbReference>
<proteinExistence type="predicted"/>
<dbReference type="AlphaFoldDB" id="A0AAD6ABS9"/>
<keyword evidence="1" id="KW-0479">Metal-binding</keyword>
<dbReference type="SUPFAM" id="SSF57850">
    <property type="entry name" value="RING/U-box"/>
    <property type="match status" value="1"/>
</dbReference>
<dbReference type="InterPro" id="IPR013083">
    <property type="entry name" value="Znf_RING/FYVE/PHD"/>
</dbReference>
<dbReference type="GO" id="GO:0008270">
    <property type="term" value="F:zinc ion binding"/>
    <property type="evidence" value="ECO:0007669"/>
    <property type="project" value="UniProtKB-KW"/>
</dbReference>
<keyword evidence="2 4" id="KW-0863">Zinc-finger</keyword>
<dbReference type="InterPro" id="IPR001841">
    <property type="entry name" value="Znf_RING"/>
</dbReference>
<dbReference type="EMBL" id="JAPTMU010000099">
    <property type="protein sequence ID" value="KAJ4921872.1"/>
    <property type="molecule type" value="Genomic_DNA"/>
</dbReference>
<evidence type="ECO:0000256" key="3">
    <source>
        <dbReference type="ARBA" id="ARBA00022833"/>
    </source>
</evidence>
<dbReference type="PROSITE" id="PS50089">
    <property type="entry name" value="ZF_RING_2"/>
    <property type="match status" value="1"/>
</dbReference>
<dbReference type="PANTHER" id="PTHR25465:SF5">
    <property type="entry name" value="E3 UBIQUITIN_ISG15 LIGASE TRIM25-RELATED"/>
    <property type="match status" value="1"/>
</dbReference>
<organism evidence="6 7">
    <name type="scientific">Pogonophryne albipinna</name>
    <dbReference type="NCBI Taxonomy" id="1090488"/>
    <lineage>
        <taxon>Eukaryota</taxon>
        <taxon>Metazoa</taxon>
        <taxon>Chordata</taxon>
        <taxon>Craniata</taxon>
        <taxon>Vertebrata</taxon>
        <taxon>Euteleostomi</taxon>
        <taxon>Actinopterygii</taxon>
        <taxon>Neopterygii</taxon>
        <taxon>Teleostei</taxon>
        <taxon>Neoteleostei</taxon>
        <taxon>Acanthomorphata</taxon>
        <taxon>Eupercaria</taxon>
        <taxon>Perciformes</taxon>
        <taxon>Notothenioidei</taxon>
        <taxon>Pogonophryne</taxon>
    </lineage>
</organism>
<protein>
    <recommendedName>
        <fullName evidence="5">RING-type domain-containing protein</fullName>
    </recommendedName>
</protein>
<keyword evidence="7" id="KW-1185">Reference proteome</keyword>
<dbReference type="PANTHER" id="PTHR25465">
    <property type="entry name" value="B-BOX DOMAIN CONTAINING"/>
    <property type="match status" value="1"/>
</dbReference>
<name>A0AAD6ABS9_9TELE</name>
<dbReference type="Gene3D" id="3.30.40.10">
    <property type="entry name" value="Zinc/RING finger domain, C3HC4 (zinc finger)"/>
    <property type="match status" value="1"/>
</dbReference>
<evidence type="ECO:0000313" key="7">
    <source>
        <dbReference type="Proteomes" id="UP001219934"/>
    </source>
</evidence>
<sequence length="149" mass="16467">MSQEGAQLDQDAICCSICLDVLKEPATIPCGHSFCIKCFQTHWDKEDEEEVYSCPQCRQSFTPRPVLLKSIIVDVHLCSGDFTADELSEAISKLKPGKSPGRDNSHPEFVTHQSTTTSGWLCILLVVLPEVKAPKDLAPRLRHSSAEAK</sequence>
<accession>A0AAD6ABS9</accession>
<dbReference type="InterPro" id="IPR051051">
    <property type="entry name" value="E3_ubiq-ligase_TRIM/RNF"/>
</dbReference>
<keyword evidence="3" id="KW-0862">Zinc</keyword>
<evidence type="ECO:0000259" key="5">
    <source>
        <dbReference type="PROSITE" id="PS50089"/>
    </source>
</evidence>
<dbReference type="SMART" id="SM00184">
    <property type="entry name" value="RING"/>
    <property type="match status" value="1"/>
</dbReference>
<evidence type="ECO:0000256" key="2">
    <source>
        <dbReference type="ARBA" id="ARBA00022771"/>
    </source>
</evidence>
<evidence type="ECO:0000256" key="1">
    <source>
        <dbReference type="ARBA" id="ARBA00022723"/>
    </source>
</evidence>
<dbReference type="Proteomes" id="UP001219934">
    <property type="component" value="Unassembled WGS sequence"/>
</dbReference>
<reference evidence="6" key="1">
    <citation type="submission" date="2022-11" db="EMBL/GenBank/DDBJ databases">
        <title>Chromosome-level genome of Pogonophryne albipinna.</title>
        <authorList>
            <person name="Jo E."/>
        </authorList>
    </citation>
    <scope>NUCLEOTIDE SEQUENCE</scope>
    <source>
        <strain evidence="6">SGF0006</strain>
        <tissue evidence="6">Muscle</tissue>
    </source>
</reference>